<dbReference type="InterPro" id="IPR002938">
    <property type="entry name" value="FAD-bd"/>
</dbReference>
<dbReference type="InterPro" id="IPR036188">
    <property type="entry name" value="FAD/NAD-bd_sf"/>
</dbReference>
<keyword evidence="2" id="KW-0285">Flavoprotein</keyword>
<keyword evidence="3" id="KW-0274">FAD</keyword>
<keyword evidence="9" id="KW-1185">Reference proteome</keyword>
<protein>
    <submittedName>
        <fullName evidence="8">FAD/NAD(P)-binding domain-containing protein</fullName>
    </submittedName>
</protein>
<keyword evidence="6" id="KW-1133">Transmembrane helix</keyword>
<evidence type="ECO:0000256" key="4">
    <source>
        <dbReference type="ARBA" id="ARBA00023002"/>
    </source>
</evidence>
<dbReference type="Gene3D" id="3.50.50.60">
    <property type="entry name" value="FAD/NAD(P)-binding domain"/>
    <property type="match status" value="1"/>
</dbReference>
<sequence>MKIIIIGAGVSGLSTYLQLCKLLPSFDSHTILIYESQKPCETVPAGTSDPSLSNFENLTDSTAVVGNSIGLTPNSVRLLKYIDTKLYEAFKLQGYVSETYTFKTARGHTLAVMSSGDKGSPEEYTISCPRYGLWKCLHDVVGEDKIQYRKVIDVDLSGEKPVVNFLDGGKEDADLVVGADGVRSVVKKAIFGEDDERKYAPHYEGFCGVGAFIDVEIPEAITKHKSMVFTFGSTGSFGYCCAAPMPQRVLGWWSNWGTPNVPDRNIVDTDDIRRQLQERHGTWNDPVIHSIIEKMTTDRIYPIWTTPNLPHWGETGAVLLGDAAHTLQATSGQGASQALEDSVTFSLLLSHYITKAEADDSDLTVKDAIKLASKGLYEIRNPRVASIRARARRLYITNKRINNIIVEYIFYCFIYLWTNFPIIGKLVLNDVFKELSGWNVEEQVKEYLEKKGH</sequence>
<reference evidence="8 9" key="1">
    <citation type="journal article" date="2016" name="Nat. Commun.">
        <title>Ectomycorrhizal ecology is imprinted in the genome of the dominant symbiotic fungus Cenococcum geophilum.</title>
        <authorList>
            <consortium name="DOE Joint Genome Institute"/>
            <person name="Peter M."/>
            <person name="Kohler A."/>
            <person name="Ohm R.A."/>
            <person name="Kuo A."/>
            <person name="Krutzmann J."/>
            <person name="Morin E."/>
            <person name="Arend M."/>
            <person name="Barry K.W."/>
            <person name="Binder M."/>
            <person name="Choi C."/>
            <person name="Clum A."/>
            <person name="Copeland A."/>
            <person name="Grisel N."/>
            <person name="Haridas S."/>
            <person name="Kipfer T."/>
            <person name="LaButti K."/>
            <person name="Lindquist E."/>
            <person name="Lipzen A."/>
            <person name="Maire R."/>
            <person name="Meier B."/>
            <person name="Mihaltcheva S."/>
            <person name="Molinier V."/>
            <person name="Murat C."/>
            <person name="Poggeler S."/>
            <person name="Quandt C.A."/>
            <person name="Sperisen C."/>
            <person name="Tritt A."/>
            <person name="Tisserant E."/>
            <person name="Crous P.W."/>
            <person name="Henrissat B."/>
            <person name="Nehls U."/>
            <person name="Egli S."/>
            <person name="Spatafora J.W."/>
            <person name="Grigoriev I.V."/>
            <person name="Martin F.M."/>
        </authorList>
    </citation>
    <scope>NUCLEOTIDE SEQUENCE [LARGE SCALE GENOMIC DNA]</scope>
    <source>
        <strain evidence="8 9">CBS 207.34</strain>
    </source>
</reference>
<dbReference type="InterPro" id="IPR050493">
    <property type="entry name" value="FAD-dep_Monooxygenase_BioMet"/>
</dbReference>
<evidence type="ECO:0000256" key="6">
    <source>
        <dbReference type="SAM" id="Phobius"/>
    </source>
</evidence>
<dbReference type="EMBL" id="KV748919">
    <property type="protein sequence ID" value="OCL12146.1"/>
    <property type="molecule type" value="Genomic_DNA"/>
</dbReference>
<comment type="similarity">
    <text evidence="1">Belongs to the paxM FAD-dependent monooxygenase family.</text>
</comment>
<evidence type="ECO:0000256" key="3">
    <source>
        <dbReference type="ARBA" id="ARBA00022827"/>
    </source>
</evidence>
<dbReference type="PRINTS" id="PR00420">
    <property type="entry name" value="RNGMNOXGNASE"/>
</dbReference>
<evidence type="ECO:0000256" key="5">
    <source>
        <dbReference type="ARBA" id="ARBA00023033"/>
    </source>
</evidence>
<dbReference type="GO" id="GO:0071949">
    <property type="term" value="F:FAD binding"/>
    <property type="evidence" value="ECO:0007669"/>
    <property type="project" value="InterPro"/>
</dbReference>
<keyword evidence="6" id="KW-0472">Membrane</keyword>
<dbReference type="AlphaFoldDB" id="A0A8E2F8P8"/>
<dbReference type="Pfam" id="PF01494">
    <property type="entry name" value="FAD_binding_3"/>
    <property type="match status" value="1"/>
</dbReference>
<proteinExistence type="inferred from homology"/>
<feature type="domain" description="FAD-binding" evidence="7">
    <location>
        <begin position="154"/>
        <end position="357"/>
    </location>
</feature>
<name>A0A8E2F8P8_9PEZI</name>
<dbReference type="PANTHER" id="PTHR13789:SF309">
    <property type="entry name" value="PUTATIVE (AFU_ORTHOLOGUE AFUA_6G14510)-RELATED"/>
    <property type="match status" value="1"/>
</dbReference>
<dbReference type="OrthoDB" id="16820at2759"/>
<keyword evidence="6" id="KW-0812">Transmembrane</keyword>
<organism evidence="8 9">
    <name type="scientific">Glonium stellatum</name>
    <dbReference type="NCBI Taxonomy" id="574774"/>
    <lineage>
        <taxon>Eukaryota</taxon>
        <taxon>Fungi</taxon>
        <taxon>Dikarya</taxon>
        <taxon>Ascomycota</taxon>
        <taxon>Pezizomycotina</taxon>
        <taxon>Dothideomycetes</taxon>
        <taxon>Pleosporomycetidae</taxon>
        <taxon>Gloniales</taxon>
        <taxon>Gloniaceae</taxon>
        <taxon>Glonium</taxon>
    </lineage>
</organism>
<evidence type="ECO:0000256" key="2">
    <source>
        <dbReference type="ARBA" id="ARBA00022630"/>
    </source>
</evidence>
<evidence type="ECO:0000313" key="9">
    <source>
        <dbReference type="Proteomes" id="UP000250140"/>
    </source>
</evidence>
<dbReference type="PANTHER" id="PTHR13789">
    <property type="entry name" value="MONOOXYGENASE"/>
    <property type="match status" value="1"/>
</dbReference>
<dbReference type="Proteomes" id="UP000250140">
    <property type="component" value="Unassembled WGS sequence"/>
</dbReference>
<keyword evidence="5" id="KW-0503">Monooxygenase</keyword>
<keyword evidence="4" id="KW-0560">Oxidoreductase</keyword>
<evidence type="ECO:0000259" key="7">
    <source>
        <dbReference type="Pfam" id="PF01494"/>
    </source>
</evidence>
<evidence type="ECO:0000256" key="1">
    <source>
        <dbReference type="ARBA" id="ARBA00007992"/>
    </source>
</evidence>
<feature type="transmembrane region" description="Helical" evidence="6">
    <location>
        <begin position="408"/>
        <end position="428"/>
    </location>
</feature>
<evidence type="ECO:0000313" key="8">
    <source>
        <dbReference type="EMBL" id="OCL12146.1"/>
    </source>
</evidence>
<accession>A0A8E2F8P8</accession>
<dbReference type="GO" id="GO:0004497">
    <property type="term" value="F:monooxygenase activity"/>
    <property type="evidence" value="ECO:0007669"/>
    <property type="project" value="UniProtKB-KW"/>
</dbReference>
<dbReference type="SUPFAM" id="SSF51905">
    <property type="entry name" value="FAD/NAD(P)-binding domain"/>
    <property type="match status" value="1"/>
</dbReference>
<gene>
    <name evidence="8" type="ORF">AOQ84DRAFT_437206</name>
</gene>